<reference evidence="1" key="2">
    <citation type="submission" date="2021-04" db="EMBL/GenBank/DDBJ databases">
        <authorList>
            <person name="Gilroy R."/>
        </authorList>
    </citation>
    <scope>NUCLEOTIDE SEQUENCE</scope>
    <source>
        <strain evidence="1">ChiHjej12B11-9195</strain>
    </source>
</reference>
<name>A0A9D1ZTX7_9MICC</name>
<accession>A0A9D1ZTX7</accession>
<protein>
    <submittedName>
        <fullName evidence="1">Uncharacterized protein</fullName>
    </submittedName>
</protein>
<evidence type="ECO:0000313" key="1">
    <source>
        <dbReference type="EMBL" id="HIY95458.1"/>
    </source>
</evidence>
<dbReference type="EMBL" id="DXCN01000055">
    <property type="protein sequence ID" value="HIY95458.1"/>
    <property type="molecule type" value="Genomic_DNA"/>
</dbReference>
<dbReference type="Proteomes" id="UP000824134">
    <property type="component" value="Unassembled WGS sequence"/>
</dbReference>
<gene>
    <name evidence="1" type="ORF">H9821_07340</name>
</gene>
<sequence>METANLTTAAEVVDLSLETMKNHGKARYIYNGKRFTIITAGGTQIIDTTNPKKRPLRLQYTELVDTPSLASSRIQNFMAN</sequence>
<comment type="caution">
    <text evidence="1">The sequence shown here is derived from an EMBL/GenBank/DDBJ whole genome shotgun (WGS) entry which is preliminary data.</text>
</comment>
<reference evidence="1" key="1">
    <citation type="journal article" date="2021" name="PeerJ">
        <title>Extensive microbial diversity within the chicken gut microbiome revealed by metagenomics and culture.</title>
        <authorList>
            <person name="Gilroy R."/>
            <person name="Ravi A."/>
            <person name="Getino M."/>
            <person name="Pursley I."/>
            <person name="Horton D.L."/>
            <person name="Alikhan N.F."/>
            <person name="Baker D."/>
            <person name="Gharbi K."/>
            <person name="Hall N."/>
            <person name="Watson M."/>
            <person name="Adriaenssens E.M."/>
            <person name="Foster-Nyarko E."/>
            <person name="Jarju S."/>
            <person name="Secka A."/>
            <person name="Antonio M."/>
            <person name="Oren A."/>
            <person name="Chaudhuri R.R."/>
            <person name="La Ragione R."/>
            <person name="Hildebrand F."/>
            <person name="Pallen M.J."/>
        </authorList>
    </citation>
    <scope>NUCLEOTIDE SEQUENCE</scope>
    <source>
        <strain evidence="1">ChiHjej12B11-9195</strain>
    </source>
</reference>
<proteinExistence type="predicted"/>
<organism evidence="1 2">
    <name type="scientific">Candidatus Rothia avicola</name>
    <dbReference type="NCBI Taxonomy" id="2840478"/>
    <lineage>
        <taxon>Bacteria</taxon>
        <taxon>Bacillati</taxon>
        <taxon>Actinomycetota</taxon>
        <taxon>Actinomycetes</taxon>
        <taxon>Micrococcales</taxon>
        <taxon>Micrococcaceae</taxon>
        <taxon>Rothia</taxon>
    </lineage>
</organism>
<dbReference type="AlphaFoldDB" id="A0A9D1ZTX7"/>
<evidence type="ECO:0000313" key="2">
    <source>
        <dbReference type="Proteomes" id="UP000824134"/>
    </source>
</evidence>